<keyword evidence="2" id="KW-1185">Reference proteome</keyword>
<sequence>MFLSSTAQLLEITSSKQNAAVLCHGSSFRRGRRGFHRLGTSSGDSQAIAHFSSTVLPLKETRMCVYLLCFTIAEQVL</sequence>
<dbReference type="AlphaFoldDB" id="A0A6V7HHS6"/>
<reference evidence="1" key="1">
    <citation type="submission" date="2020-07" db="EMBL/GenBank/DDBJ databases">
        <authorList>
            <person name="Nazaruddin N."/>
        </authorList>
    </citation>
    <scope>NUCLEOTIDE SEQUENCE</scope>
</reference>
<accession>A0A6V7HHS6</accession>
<comment type="caution">
    <text evidence="1">The sequence shown here is derived from an EMBL/GenBank/DDBJ whole genome shotgun (WGS) entry which is preliminary data.</text>
</comment>
<organism evidence="1 2">
    <name type="scientific">Heterotrigona itama</name>
    <dbReference type="NCBI Taxonomy" id="395501"/>
    <lineage>
        <taxon>Eukaryota</taxon>
        <taxon>Metazoa</taxon>
        <taxon>Ecdysozoa</taxon>
        <taxon>Arthropoda</taxon>
        <taxon>Hexapoda</taxon>
        <taxon>Insecta</taxon>
        <taxon>Pterygota</taxon>
        <taxon>Neoptera</taxon>
        <taxon>Endopterygota</taxon>
        <taxon>Hymenoptera</taxon>
        <taxon>Apocrita</taxon>
        <taxon>Aculeata</taxon>
        <taxon>Apoidea</taxon>
        <taxon>Anthophila</taxon>
        <taxon>Apidae</taxon>
        <taxon>Heterotrigona</taxon>
    </lineage>
</organism>
<protein>
    <submittedName>
        <fullName evidence="1">Uncharacterized protein</fullName>
    </submittedName>
</protein>
<evidence type="ECO:0000313" key="1">
    <source>
        <dbReference type="EMBL" id="CAD1479943.1"/>
    </source>
</evidence>
<proteinExistence type="predicted"/>
<dbReference type="EMBL" id="CAJDYZ010011733">
    <property type="protein sequence ID" value="CAD1479943.1"/>
    <property type="molecule type" value="Genomic_DNA"/>
</dbReference>
<name>A0A6V7HHS6_9HYME</name>
<gene>
    <name evidence="1" type="ORF">MHI_LOCUS889642</name>
</gene>
<dbReference type="Proteomes" id="UP000752696">
    <property type="component" value="Unassembled WGS sequence"/>
</dbReference>
<evidence type="ECO:0000313" key="2">
    <source>
        <dbReference type="Proteomes" id="UP000752696"/>
    </source>
</evidence>